<comment type="catalytic activity">
    <reaction evidence="9">
        <text>a 5'-end NAD(+)-phospho-ribonucleoside in mRNA + H2O = a 5'-end phospho-adenosine-phospho-ribonucleoside in mRNA + beta-nicotinamide D-ribonucleotide + 2 H(+)</text>
        <dbReference type="Rhea" id="RHEA:60876"/>
        <dbReference type="Rhea" id="RHEA-COMP:15698"/>
        <dbReference type="Rhea" id="RHEA-COMP:15719"/>
        <dbReference type="ChEBI" id="CHEBI:14649"/>
        <dbReference type="ChEBI" id="CHEBI:15377"/>
        <dbReference type="ChEBI" id="CHEBI:15378"/>
        <dbReference type="ChEBI" id="CHEBI:144029"/>
        <dbReference type="ChEBI" id="CHEBI:144051"/>
    </reaction>
    <physiologicalReaction direction="left-to-right" evidence="9">
        <dbReference type="Rhea" id="RHEA:60877"/>
    </physiologicalReaction>
</comment>
<proteinExistence type="inferred from homology"/>
<evidence type="ECO:0000259" key="11">
    <source>
        <dbReference type="PROSITE" id="PS51462"/>
    </source>
</evidence>
<comment type="cofactor">
    <cofactor evidence="1">
        <name>Mg(2+)</name>
        <dbReference type="ChEBI" id="CHEBI:18420"/>
    </cofactor>
</comment>
<dbReference type="Pfam" id="PF00293">
    <property type="entry name" value="NUDIX"/>
    <property type="match status" value="1"/>
</dbReference>
<evidence type="ECO:0000256" key="3">
    <source>
        <dbReference type="ARBA" id="ARBA00009595"/>
    </source>
</evidence>
<accession>A0AA36Y658</accession>
<feature type="domain" description="Nudix hydrolase" evidence="11">
    <location>
        <begin position="156"/>
        <end position="283"/>
    </location>
</feature>
<evidence type="ECO:0000313" key="12">
    <source>
        <dbReference type="EMBL" id="EHO17671.1"/>
    </source>
</evidence>
<dbReference type="GO" id="GO:0046872">
    <property type="term" value="F:metal ion binding"/>
    <property type="evidence" value="ECO:0007669"/>
    <property type="project" value="UniProtKB-KW"/>
</dbReference>
<dbReference type="InterPro" id="IPR020476">
    <property type="entry name" value="Nudix_hydrolase"/>
</dbReference>
<evidence type="ECO:0000256" key="5">
    <source>
        <dbReference type="ARBA" id="ARBA00022723"/>
    </source>
</evidence>
<name>A0AA36Y658_9FIRM</name>
<evidence type="ECO:0000256" key="2">
    <source>
        <dbReference type="ARBA" id="ARBA00001947"/>
    </source>
</evidence>
<dbReference type="GO" id="GO:0019677">
    <property type="term" value="P:NAD+ catabolic process"/>
    <property type="evidence" value="ECO:0007669"/>
    <property type="project" value="TreeGrafter"/>
</dbReference>
<keyword evidence="5" id="KW-0479">Metal-binding</keyword>
<reference evidence="12 13" key="1">
    <citation type="submission" date="2011-10" db="EMBL/GenBank/DDBJ databases">
        <title>The Genome Sequence of Lachnospiraceae bacterium ACC2.</title>
        <authorList>
            <consortium name="The Broad Institute Genome Sequencing Platform"/>
            <person name="Earl A."/>
            <person name="Ward D."/>
            <person name="Feldgarden M."/>
            <person name="Gevers D."/>
            <person name="Sizova M."/>
            <person name="Hazen A."/>
            <person name="Epstein S."/>
            <person name="Young S.K."/>
            <person name="Zeng Q."/>
            <person name="Gargeya S."/>
            <person name="Fitzgerald M."/>
            <person name="Haas B."/>
            <person name="Abouelleil A."/>
            <person name="Alvarado L."/>
            <person name="Arachchi H.M."/>
            <person name="Berlin A."/>
            <person name="Brown A."/>
            <person name="Chapman S.B."/>
            <person name="Chen Z."/>
            <person name="Dunbar C."/>
            <person name="Freedman E."/>
            <person name="Gearin G."/>
            <person name="Goldberg J."/>
            <person name="Griggs A."/>
            <person name="Gujja S."/>
            <person name="Heiman D."/>
            <person name="Howarth C."/>
            <person name="Larson L."/>
            <person name="Lui A."/>
            <person name="MacDonald P.J.P."/>
            <person name="Montmayeur A."/>
            <person name="Murphy C."/>
            <person name="Neiman D."/>
            <person name="Pearson M."/>
            <person name="Priest M."/>
            <person name="Roberts A."/>
            <person name="Saif S."/>
            <person name="Shea T."/>
            <person name="Shenoy N."/>
            <person name="Sisk P."/>
            <person name="Stolte C."/>
            <person name="Sykes S."/>
            <person name="Wortman J."/>
            <person name="Nusbaum C."/>
            <person name="Birren B."/>
        </authorList>
    </citation>
    <scope>NUCLEOTIDE SEQUENCE [LARGE SCALE GENOMIC DNA]</scope>
    <source>
        <strain evidence="12 13">ACC2</strain>
    </source>
</reference>
<evidence type="ECO:0000313" key="13">
    <source>
        <dbReference type="Proteomes" id="UP000018466"/>
    </source>
</evidence>
<dbReference type="GO" id="GO:0005829">
    <property type="term" value="C:cytosol"/>
    <property type="evidence" value="ECO:0007669"/>
    <property type="project" value="TreeGrafter"/>
</dbReference>
<keyword evidence="7" id="KW-0460">Magnesium</keyword>
<dbReference type="Proteomes" id="UP000018466">
    <property type="component" value="Unassembled WGS sequence"/>
</dbReference>
<dbReference type="InterPro" id="IPR015797">
    <property type="entry name" value="NUDIX_hydrolase-like_dom_sf"/>
</dbReference>
<dbReference type="InterPro" id="IPR020084">
    <property type="entry name" value="NUDIX_hydrolase_CS"/>
</dbReference>
<keyword evidence="6 10" id="KW-0378">Hydrolase</keyword>
<dbReference type="Gene3D" id="3.90.79.20">
    <property type="match status" value="1"/>
</dbReference>
<evidence type="ECO:0000256" key="9">
    <source>
        <dbReference type="ARBA" id="ARBA00023679"/>
    </source>
</evidence>
<evidence type="ECO:0000256" key="7">
    <source>
        <dbReference type="ARBA" id="ARBA00022842"/>
    </source>
</evidence>
<dbReference type="InterPro" id="IPR015376">
    <property type="entry name" value="Znr_NADH_PPase"/>
</dbReference>
<dbReference type="PANTHER" id="PTHR42904:SF6">
    <property type="entry name" value="NAD-CAPPED RNA HYDROLASE NUDT12"/>
    <property type="match status" value="1"/>
</dbReference>
<comment type="similarity">
    <text evidence="3">Belongs to the Nudix hydrolase family. NudC subfamily.</text>
</comment>
<dbReference type="SUPFAM" id="SSF55811">
    <property type="entry name" value="Nudix"/>
    <property type="match status" value="1"/>
</dbReference>
<dbReference type="PANTHER" id="PTHR42904">
    <property type="entry name" value="NUDIX HYDROLASE, NUDC SUBFAMILY"/>
    <property type="match status" value="1"/>
</dbReference>
<evidence type="ECO:0000256" key="8">
    <source>
        <dbReference type="ARBA" id="ARBA00023027"/>
    </source>
</evidence>
<sequence>MIQDIAPHHYDVSYHTERTPARRSFLVLVSREGVLFRATDDGFTLPRFADFETESLPFPSLCQKARYLFAIDDDFFFLLPASALPAGKLGEGYRFLGPTELRDLKPQHLAFAAITSTQLYRFYDQRKFCGRCGEKMTHSEEERAMCCKHCGLIEYPKISPAIIVAVRDGDRLLLTRYAKNASDYRRKALVAGFVEVGETPEQAVEREIMEETGLKVKNIRPYAVQPWSFSDSLMLAYTAELDGSDRIRLDENELCEASFVPRDEIPDNPTTASVGNELIQRFKRGEL</sequence>
<dbReference type="AlphaFoldDB" id="A0AA36Y658"/>
<dbReference type="InterPro" id="IPR049734">
    <property type="entry name" value="NudC-like_C"/>
</dbReference>
<dbReference type="RefSeq" id="WP_009532358.1">
    <property type="nucleotide sequence ID" value="NZ_JH590861.1"/>
</dbReference>
<dbReference type="GO" id="GO:0035529">
    <property type="term" value="F:NADH pyrophosphatase activity"/>
    <property type="evidence" value="ECO:0007669"/>
    <property type="project" value="TreeGrafter"/>
</dbReference>
<dbReference type="PROSITE" id="PS51462">
    <property type="entry name" value="NUDIX"/>
    <property type="match status" value="1"/>
</dbReference>
<dbReference type="Gene3D" id="3.90.79.10">
    <property type="entry name" value="Nucleoside Triphosphate Pyrophosphohydrolase"/>
    <property type="match status" value="1"/>
</dbReference>
<dbReference type="CDD" id="cd03429">
    <property type="entry name" value="NUDIX_NADH_pyrophosphatase_Nudt13"/>
    <property type="match status" value="1"/>
</dbReference>
<keyword evidence="13" id="KW-1185">Reference proteome</keyword>
<dbReference type="Pfam" id="PF09297">
    <property type="entry name" value="Zn_ribbon_NUD"/>
    <property type="match status" value="1"/>
</dbReference>
<evidence type="ECO:0000256" key="6">
    <source>
        <dbReference type="ARBA" id="ARBA00022801"/>
    </source>
</evidence>
<dbReference type="PROSITE" id="PS00893">
    <property type="entry name" value="NUDIX_BOX"/>
    <property type="match status" value="1"/>
</dbReference>
<keyword evidence="8" id="KW-0520">NAD</keyword>
<dbReference type="InterPro" id="IPR050241">
    <property type="entry name" value="NAD-cap_RNA_hydrolase_NudC"/>
</dbReference>
<gene>
    <name evidence="12" type="ORF">HMPREF9623_00525</name>
</gene>
<dbReference type="NCBIfam" id="NF001299">
    <property type="entry name" value="PRK00241.1"/>
    <property type="match status" value="1"/>
</dbReference>
<dbReference type="InterPro" id="IPR000086">
    <property type="entry name" value="NUDIX_hydrolase_dom"/>
</dbReference>
<evidence type="ECO:0000256" key="10">
    <source>
        <dbReference type="RuleBase" id="RU003476"/>
    </source>
</evidence>
<protein>
    <recommendedName>
        <fullName evidence="4">NAD(+) diphosphatase</fullName>
        <ecNumber evidence="4">3.6.1.22</ecNumber>
    </recommendedName>
</protein>
<dbReference type="GO" id="GO:0006742">
    <property type="term" value="P:NADP+ catabolic process"/>
    <property type="evidence" value="ECO:0007669"/>
    <property type="project" value="TreeGrafter"/>
</dbReference>
<organism evidence="12 13">
    <name type="scientific">Stomatobaculum longum</name>
    <dbReference type="NCBI Taxonomy" id="796942"/>
    <lineage>
        <taxon>Bacteria</taxon>
        <taxon>Bacillati</taxon>
        <taxon>Bacillota</taxon>
        <taxon>Clostridia</taxon>
        <taxon>Lachnospirales</taxon>
        <taxon>Lachnospiraceae</taxon>
        <taxon>Stomatobaculum</taxon>
    </lineage>
</organism>
<evidence type="ECO:0000256" key="1">
    <source>
        <dbReference type="ARBA" id="ARBA00001946"/>
    </source>
</evidence>
<dbReference type="PRINTS" id="PR00502">
    <property type="entry name" value="NUDIXFAMILY"/>
</dbReference>
<comment type="cofactor">
    <cofactor evidence="2">
        <name>Zn(2+)</name>
        <dbReference type="ChEBI" id="CHEBI:29105"/>
    </cofactor>
</comment>
<dbReference type="GeneID" id="86940302"/>
<dbReference type="EC" id="3.6.1.22" evidence="4"/>
<evidence type="ECO:0000256" key="4">
    <source>
        <dbReference type="ARBA" id="ARBA00012381"/>
    </source>
</evidence>
<comment type="caution">
    <text evidence="12">The sequence shown here is derived from an EMBL/GenBank/DDBJ whole genome shotgun (WGS) entry which is preliminary data.</text>
</comment>
<dbReference type="EMBL" id="AGEL01000004">
    <property type="protein sequence ID" value="EHO17671.1"/>
    <property type="molecule type" value="Genomic_DNA"/>
</dbReference>